<dbReference type="RefSeq" id="XP_043172034.1">
    <property type="nucleotide sequence ID" value="XM_043316099.1"/>
</dbReference>
<dbReference type="InterPro" id="IPR017972">
    <property type="entry name" value="Cyt_P450_CS"/>
</dbReference>
<dbReference type="AlphaFoldDB" id="A0A8J2I754"/>
<evidence type="ECO:0000256" key="1">
    <source>
        <dbReference type="ARBA" id="ARBA00001971"/>
    </source>
</evidence>
<keyword evidence="3 6" id="KW-0349">Heme</keyword>
<dbReference type="Proteomes" id="UP000676310">
    <property type="component" value="Unassembled WGS sequence"/>
</dbReference>
<dbReference type="GO" id="GO:0004497">
    <property type="term" value="F:monooxygenase activity"/>
    <property type="evidence" value="ECO:0007669"/>
    <property type="project" value="UniProtKB-KW"/>
</dbReference>
<dbReference type="EMBL" id="CAJRGZ010000023">
    <property type="protein sequence ID" value="CAG5177970.1"/>
    <property type="molecule type" value="Genomic_DNA"/>
</dbReference>
<dbReference type="GO" id="GO:0020037">
    <property type="term" value="F:heme binding"/>
    <property type="evidence" value="ECO:0007669"/>
    <property type="project" value="InterPro"/>
</dbReference>
<gene>
    <name evidence="8" type="ORF">ALTATR162_LOCUS8469</name>
</gene>
<keyword evidence="7" id="KW-0503">Monooxygenase</keyword>
<dbReference type="PANTHER" id="PTHR24305:SF210">
    <property type="entry name" value="CYTOCHROME P450 MONOOXYGENASE ASQL-RELATED"/>
    <property type="match status" value="1"/>
</dbReference>
<keyword evidence="5 6" id="KW-0408">Iron</keyword>
<evidence type="ECO:0000256" key="6">
    <source>
        <dbReference type="PIRSR" id="PIRSR602401-1"/>
    </source>
</evidence>
<keyword evidence="7" id="KW-0560">Oxidoreductase</keyword>
<dbReference type="InterPro" id="IPR036396">
    <property type="entry name" value="Cyt_P450_sf"/>
</dbReference>
<comment type="caution">
    <text evidence="8">The sequence shown here is derived from an EMBL/GenBank/DDBJ whole genome shotgun (WGS) entry which is preliminary data.</text>
</comment>
<dbReference type="PRINTS" id="PR00385">
    <property type="entry name" value="P450"/>
</dbReference>
<evidence type="ECO:0000256" key="4">
    <source>
        <dbReference type="ARBA" id="ARBA00022723"/>
    </source>
</evidence>
<evidence type="ECO:0000313" key="8">
    <source>
        <dbReference type="EMBL" id="CAG5177970.1"/>
    </source>
</evidence>
<dbReference type="GO" id="GO:0005506">
    <property type="term" value="F:iron ion binding"/>
    <property type="evidence" value="ECO:0007669"/>
    <property type="project" value="InterPro"/>
</dbReference>
<comment type="similarity">
    <text evidence="2 7">Belongs to the cytochrome P450 family.</text>
</comment>
<comment type="cofactor">
    <cofactor evidence="1 6">
        <name>heme</name>
        <dbReference type="ChEBI" id="CHEBI:30413"/>
    </cofactor>
</comment>
<evidence type="ECO:0000256" key="2">
    <source>
        <dbReference type="ARBA" id="ARBA00010617"/>
    </source>
</evidence>
<keyword evidence="4 6" id="KW-0479">Metal-binding</keyword>
<feature type="binding site" description="axial binding residue" evidence="6">
    <location>
        <position position="468"/>
    </location>
    <ligand>
        <name>heme</name>
        <dbReference type="ChEBI" id="CHEBI:30413"/>
    </ligand>
    <ligandPart>
        <name>Fe</name>
        <dbReference type="ChEBI" id="CHEBI:18248"/>
    </ligandPart>
</feature>
<sequence length="522" mass="58621">MASFEEASSALYDAFHSLTASQVSAAVFIFLFTRWFLQGIYRVYFHPLSHFPGPRSSAFTRIPQLYATATGKLHVYVASCHNKYGHVVRISPNEISFTNSEAWRDIYGYGSKTGPGSAPPKHWVRYGESPNGVAPILQDSDDANHARVRKIFSPAFSERAIKEQEPLFTKYVNQLVQILKDGIAASTTDAATYDLVSLYSFTTFDVMSDLTFGEPLHMLTTGSYDPWVRTILGALKANLRLNLVKAHYPLAAKILHPIMEALFSKMRFELFDTNVKRVTKRLEKGRQSKVGVDLWDLVLNQEEKGKRGLSRGEMDSNATTFMVAGTETTATLLSGLTYLLLTNPECQAKLVHEIRTTFQEEANIDMESIVRLPYLKACISEAFRLYPPVAVGLPHLTPSDGSTICGHFIPPNASHKITVSASHYAMYTSDRNFTDPHSFIPERWTGDARFADDERAALQPFSVGPRDCLGKNMAYHEMRLIMTKVLWNFDLELCEESKGWLDQTVYTLWQKGPLVMKAKLAG</sequence>
<dbReference type="GO" id="GO:0016705">
    <property type="term" value="F:oxidoreductase activity, acting on paired donors, with incorporation or reduction of molecular oxygen"/>
    <property type="evidence" value="ECO:0007669"/>
    <property type="project" value="InterPro"/>
</dbReference>
<name>A0A8J2I754_9PLEO</name>
<dbReference type="Gene3D" id="1.10.630.10">
    <property type="entry name" value="Cytochrome P450"/>
    <property type="match status" value="1"/>
</dbReference>
<accession>A0A8J2I754</accession>
<dbReference type="PRINTS" id="PR00463">
    <property type="entry name" value="EP450I"/>
</dbReference>
<reference evidence="8" key="1">
    <citation type="submission" date="2021-05" db="EMBL/GenBank/DDBJ databases">
        <authorList>
            <person name="Stam R."/>
        </authorList>
    </citation>
    <scope>NUCLEOTIDE SEQUENCE</scope>
    <source>
        <strain evidence="8">CS162</strain>
    </source>
</reference>
<evidence type="ECO:0000256" key="3">
    <source>
        <dbReference type="ARBA" id="ARBA00022617"/>
    </source>
</evidence>
<dbReference type="InterPro" id="IPR050121">
    <property type="entry name" value="Cytochrome_P450_monoxygenase"/>
</dbReference>
<dbReference type="PROSITE" id="PS00086">
    <property type="entry name" value="CYTOCHROME_P450"/>
    <property type="match status" value="1"/>
</dbReference>
<organism evidence="8 9">
    <name type="scientific">Alternaria atra</name>
    <dbReference type="NCBI Taxonomy" id="119953"/>
    <lineage>
        <taxon>Eukaryota</taxon>
        <taxon>Fungi</taxon>
        <taxon>Dikarya</taxon>
        <taxon>Ascomycota</taxon>
        <taxon>Pezizomycotina</taxon>
        <taxon>Dothideomycetes</taxon>
        <taxon>Pleosporomycetidae</taxon>
        <taxon>Pleosporales</taxon>
        <taxon>Pleosporineae</taxon>
        <taxon>Pleosporaceae</taxon>
        <taxon>Alternaria</taxon>
        <taxon>Alternaria sect. Ulocladioides</taxon>
    </lineage>
</organism>
<dbReference type="InterPro" id="IPR001128">
    <property type="entry name" value="Cyt_P450"/>
</dbReference>
<dbReference type="PANTHER" id="PTHR24305">
    <property type="entry name" value="CYTOCHROME P450"/>
    <property type="match status" value="1"/>
</dbReference>
<evidence type="ECO:0008006" key="10">
    <source>
        <dbReference type="Google" id="ProtNLM"/>
    </source>
</evidence>
<dbReference type="SUPFAM" id="SSF48264">
    <property type="entry name" value="Cytochrome P450"/>
    <property type="match status" value="1"/>
</dbReference>
<keyword evidence="9" id="KW-1185">Reference proteome</keyword>
<dbReference type="CDD" id="cd11058">
    <property type="entry name" value="CYP60B-like"/>
    <property type="match status" value="1"/>
</dbReference>
<evidence type="ECO:0000256" key="5">
    <source>
        <dbReference type="ARBA" id="ARBA00023004"/>
    </source>
</evidence>
<dbReference type="GeneID" id="67020582"/>
<dbReference type="Pfam" id="PF00067">
    <property type="entry name" value="p450"/>
    <property type="match status" value="1"/>
</dbReference>
<evidence type="ECO:0000313" key="9">
    <source>
        <dbReference type="Proteomes" id="UP000676310"/>
    </source>
</evidence>
<evidence type="ECO:0000256" key="7">
    <source>
        <dbReference type="RuleBase" id="RU000461"/>
    </source>
</evidence>
<protein>
    <recommendedName>
        <fullName evidence="10">Cytochrome P450 monooxygenase</fullName>
    </recommendedName>
</protein>
<dbReference type="OrthoDB" id="1470350at2759"/>
<dbReference type="InterPro" id="IPR002401">
    <property type="entry name" value="Cyt_P450_E_grp-I"/>
</dbReference>
<proteinExistence type="inferred from homology"/>